<dbReference type="SUPFAM" id="SSF50729">
    <property type="entry name" value="PH domain-like"/>
    <property type="match status" value="1"/>
</dbReference>
<proteinExistence type="predicted"/>
<sequence length="204" mass="23313">MAILAVNPRKALFLCRTHHTSDPHRMCLSTLLQSFSTFHSVLIWWVTEVFHSFIDFCRRRCVLEGGTLSYFEGERTIQPSGRIYMRDVCCLSVTRPGSLNQHGFEFTMELCCVGESERVYLFGTNKEDVFREWTLKLAQVRLPKQNINLLSAEMDYLSYPCYIVQFALKVHISSSYCTHNPLTNNLCSSGPCGEASASYSTQSH</sequence>
<dbReference type="PANTHER" id="PTHR45899:SF2">
    <property type="entry name" value="RHO GTPASE ACTIVATING PROTEIN AT 15B, ISOFORM C"/>
    <property type="match status" value="1"/>
</dbReference>
<reference evidence="1" key="2">
    <citation type="submission" date="2025-09" db="UniProtKB">
        <authorList>
            <consortium name="Ensembl"/>
        </authorList>
    </citation>
    <scope>IDENTIFICATION</scope>
</reference>
<organism evidence="1 2">
    <name type="scientific">Eptatretus burgeri</name>
    <name type="common">Inshore hagfish</name>
    <dbReference type="NCBI Taxonomy" id="7764"/>
    <lineage>
        <taxon>Eukaryota</taxon>
        <taxon>Metazoa</taxon>
        <taxon>Chordata</taxon>
        <taxon>Craniata</taxon>
        <taxon>Vertebrata</taxon>
        <taxon>Cyclostomata</taxon>
        <taxon>Myxini</taxon>
        <taxon>Myxiniformes</taxon>
        <taxon>Myxinidae</taxon>
        <taxon>Eptatretinae</taxon>
        <taxon>Eptatretus</taxon>
    </lineage>
</organism>
<evidence type="ECO:0000313" key="2">
    <source>
        <dbReference type="Proteomes" id="UP000694388"/>
    </source>
</evidence>
<dbReference type="AlphaFoldDB" id="A0A8C4QWN8"/>
<name>A0A8C4QWN8_EPTBU</name>
<dbReference type="Ensembl" id="ENSEBUT00000022189.1">
    <property type="protein sequence ID" value="ENSEBUP00000021613.1"/>
    <property type="gene ID" value="ENSEBUG00000013344.1"/>
</dbReference>
<reference evidence="1" key="1">
    <citation type="submission" date="2025-08" db="UniProtKB">
        <authorList>
            <consortium name="Ensembl"/>
        </authorList>
    </citation>
    <scope>IDENTIFICATION</scope>
</reference>
<dbReference type="InterPro" id="IPR011993">
    <property type="entry name" value="PH-like_dom_sf"/>
</dbReference>
<dbReference type="Proteomes" id="UP000694388">
    <property type="component" value="Unplaced"/>
</dbReference>
<protein>
    <recommendedName>
        <fullName evidence="3">PH domain-containing protein</fullName>
    </recommendedName>
</protein>
<dbReference type="GO" id="GO:0005547">
    <property type="term" value="F:phosphatidylinositol-3,4,5-trisphosphate binding"/>
    <property type="evidence" value="ECO:0007669"/>
    <property type="project" value="TreeGrafter"/>
</dbReference>
<dbReference type="GO" id="GO:0005096">
    <property type="term" value="F:GTPase activator activity"/>
    <property type="evidence" value="ECO:0007669"/>
    <property type="project" value="TreeGrafter"/>
</dbReference>
<evidence type="ECO:0008006" key="3">
    <source>
        <dbReference type="Google" id="ProtNLM"/>
    </source>
</evidence>
<dbReference type="InterPro" id="IPR052227">
    <property type="entry name" value="Arf-Rho-GAP_ANK-PH_domain"/>
</dbReference>
<accession>A0A8C4QWN8</accession>
<keyword evidence="2" id="KW-1185">Reference proteome</keyword>
<dbReference type="PANTHER" id="PTHR45899">
    <property type="entry name" value="RHO GTPASE ACTIVATING PROTEIN AT 15B, ISOFORM C"/>
    <property type="match status" value="1"/>
</dbReference>
<evidence type="ECO:0000313" key="1">
    <source>
        <dbReference type="Ensembl" id="ENSEBUP00000021613.1"/>
    </source>
</evidence>
<dbReference type="Gene3D" id="2.30.29.30">
    <property type="entry name" value="Pleckstrin-homology domain (PH domain)/Phosphotyrosine-binding domain (PTB)"/>
    <property type="match status" value="1"/>
</dbReference>
<dbReference type="GO" id="GO:0005737">
    <property type="term" value="C:cytoplasm"/>
    <property type="evidence" value="ECO:0007669"/>
    <property type="project" value="TreeGrafter"/>
</dbReference>